<protein>
    <recommendedName>
        <fullName evidence="4">histidinol-phosphate transaminase</fullName>
        <ecNumber evidence="4">2.6.1.9</ecNumber>
    </recommendedName>
</protein>
<name>A0A4R3NUG4_9HYPH</name>
<gene>
    <name evidence="13" type="ORF">EDC90_100888</name>
</gene>
<dbReference type="PANTHER" id="PTHR43643">
    <property type="entry name" value="HISTIDINOL-PHOSPHATE AMINOTRANSFERASE 2"/>
    <property type="match status" value="1"/>
</dbReference>
<evidence type="ECO:0000256" key="11">
    <source>
        <dbReference type="RuleBase" id="RU003693"/>
    </source>
</evidence>
<keyword evidence="8 11" id="KW-0663">Pyridoxal phosphate</keyword>
<dbReference type="InterPro" id="IPR015422">
    <property type="entry name" value="PyrdxlP-dep_Trfase_small"/>
</dbReference>
<evidence type="ECO:0000256" key="7">
    <source>
        <dbReference type="ARBA" id="ARBA00022679"/>
    </source>
</evidence>
<dbReference type="Pfam" id="PF00155">
    <property type="entry name" value="Aminotran_1_2"/>
    <property type="match status" value="1"/>
</dbReference>
<evidence type="ECO:0000256" key="3">
    <source>
        <dbReference type="ARBA" id="ARBA00007970"/>
    </source>
</evidence>
<dbReference type="CDD" id="cd00609">
    <property type="entry name" value="AAT_like"/>
    <property type="match status" value="1"/>
</dbReference>
<evidence type="ECO:0000256" key="8">
    <source>
        <dbReference type="ARBA" id="ARBA00022898"/>
    </source>
</evidence>
<dbReference type="Gene3D" id="3.90.1150.10">
    <property type="entry name" value="Aspartate Aminotransferase, domain 1"/>
    <property type="match status" value="1"/>
</dbReference>
<evidence type="ECO:0000256" key="5">
    <source>
        <dbReference type="ARBA" id="ARBA00022576"/>
    </source>
</evidence>
<evidence type="ECO:0000256" key="6">
    <source>
        <dbReference type="ARBA" id="ARBA00022605"/>
    </source>
</evidence>
<evidence type="ECO:0000256" key="9">
    <source>
        <dbReference type="ARBA" id="ARBA00023102"/>
    </source>
</evidence>
<dbReference type="GO" id="GO:0030170">
    <property type="term" value="F:pyridoxal phosphate binding"/>
    <property type="evidence" value="ECO:0007669"/>
    <property type="project" value="InterPro"/>
</dbReference>
<evidence type="ECO:0000256" key="1">
    <source>
        <dbReference type="ARBA" id="ARBA00001933"/>
    </source>
</evidence>
<comment type="caution">
    <text evidence="13">The sequence shown here is derived from an EMBL/GenBank/DDBJ whole genome shotgun (WGS) entry which is preliminary data.</text>
</comment>
<dbReference type="InterPro" id="IPR001917">
    <property type="entry name" value="Aminotrans_II_pyridoxalP_BS"/>
</dbReference>
<keyword evidence="9" id="KW-0368">Histidine biosynthesis</keyword>
<reference evidence="13 14" key="1">
    <citation type="submission" date="2019-03" db="EMBL/GenBank/DDBJ databases">
        <title>Freshwater and sediment microbial communities from various areas in North America, analyzing microbe dynamics in response to fracking.</title>
        <authorList>
            <person name="Lamendella R."/>
        </authorList>
    </citation>
    <scope>NUCLEOTIDE SEQUENCE [LARGE SCALE GENOMIC DNA]</scope>
    <source>
        <strain evidence="13 14">175.2</strain>
    </source>
</reference>
<dbReference type="SUPFAM" id="SSF53383">
    <property type="entry name" value="PLP-dependent transferases"/>
    <property type="match status" value="1"/>
</dbReference>
<dbReference type="InterPro" id="IPR015424">
    <property type="entry name" value="PyrdxlP-dep_Trfase"/>
</dbReference>
<evidence type="ECO:0000259" key="12">
    <source>
        <dbReference type="Pfam" id="PF00155"/>
    </source>
</evidence>
<dbReference type="RefSeq" id="WP_132310183.1">
    <property type="nucleotide sequence ID" value="NZ_SMAR01000008.1"/>
</dbReference>
<evidence type="ECO:0000313" key="13">
    <source>
        <dbReference type="EMBL" id="TCT40948.1"/>
    </source>
</evidence>
<dbReference type="EMBL" id="SMAR01000008">
    <property type="protein sequence ID" value="TCT40948.1"/>
    <property type="molecule type" value="Genomic_DNA"/>
</dbReference>
<dbReference type="PANTHER" id="PTHR43643:SF6">
    <property type="entry name" value="HISTIDINOL-PHOSPHATE AMINOTRANSFERASE"/>
    <property type="match status" value="1"/>
</dbReference>
<comment type="catalytic activity">
    <reaction evidence="10">
        <text>L-histidinol phosphate + 2-oxoglutarate = 3-(imidazol-4-yl)-2-oxopropyl phosphate + L-glutamate</text>
        <dbReference type="Rhea" id="RHEA:23744"/>
        <dbReference type="ChEBI" id="CHEBI:16810"/>
        <dbReference type="ChEBI" id="CHEBI:29985"/>
        <dbReference type="ChEBI" id="CHEBI:57766"/>
        <dbReference type="ChEBI" id="CHEBI:57980"/>
        <dbReference type="EC" id="2.6.1.9"/>
    </reaction>
</comment>
<dbReference type="InterPro" id="IPR050106">
    <property type="entry name" value="HistidinolP_aminotransfase"/>
</dbReference>
<comment type="pathway">
    <text evidence="2">Amino-acid biosynthesis; L-histidine biosynthesis; L-histidine from 5-phospho-alpha-D-ribose 1-diphosphate: step 7/9.</text>
</comment>
<proteinExistence type="inferred from homology"/>
<dbReference type="EC" id="2.6.1.9" evidence="4"/>
<keyword evidence="14" id="KW-1185">Reference proteome</keyword>
<organism evidence="13 14">
    <name type="scientific">Martelella mediterranea</name>
    <dbReference type="NCBI Taxonomy" id="293089"/>
    <lineage>
        <taxon>Bacteria</taxon>
        <taxon>Pseudomonadati</taxon>
        <taxon>Pseudomonadota</taxon>
        <taxon>Alphaproteobacteria</taxon>
        <taxon>Hyphomicrobiales</taxon>
        <taxon>Aurantimonadaceae</taxon>
        <taxon>Martelella</taxon>
    </lineage>
</organism>
<comment type="cofactor">
    <cofactor evidence="1 11">
        <name>pyridoxal 5'-phosphate</name>
        <dbReference type="ChEBI" id="CHEBI:597326"/>
    </cofactor>
</comment>
<dbReference type="GO" id="GO:0000105">
    <property type="term" value="P:L-histidine biosynthetic process"/>
    <property type="evidence" value="ECO:0007669"/>
    <property type="project" value="UniProtKB-KW"/>
</dbReference>
<dbReference type="Gene3D" id="3.40.640.10">
    <property type="entry name" value="Type I PLP-dependent aspartate aminotransferase-like (Major domain)"/>
    <property type="match status" value="1"/>
</dbReference>
<evidence type="ECO:0000256" key="4">
    <source>
        <dbReference type="ARBA" id="ARBA00012748"/>
    </source>
</evidence>
<dbReference type="Proteomes" id="UP000295097">
    <property type="component" value="Unassembled WGS sequence"/>
</dbReference>
<evidence type="ECO:0000256" key="10">
    <source>
        <dbReference type="ARBA" id="ARBA00047481"/>
    </source>
</evidence>
<sequence length="370" mass="40070">MDAFSRITDLINSLPATVPFVGPEALERQTGTEIRARIGANESAFGPAPSVVEATRQAAGDVWKYSDSEHFSFRHKLAEHLACKPENIMVGEGVDGLLGMTARLTITQGTPVVMPLGGYPTFAYHVDGFGGRIVTVPYEGDRESIDGLLDSVRKNDATVVYFANPDNPMGSWWNEDDVVRFAQALPETCLLILDEAYCECGPAEAFPSIDRLINMPNVLRFRTFSKAYGLAGARVGYAIGTEGTIAAFNKIRNHFGMTRLSMVAAEAALADQAYLQTVIARIHESRAQIGRIAEANGFKALPSATNFVAVDCGRDGDYARAIVNRLGARGVFIRMPGVAPLNRCIRISAAPNREMEILAETLPQVVSEIG</sequence>
<dbReference type="InterPro" id="IPR015421">
    <property type="entry name" value="PyrdxlP-dep_Trfase_major"/>
</dbReference>
<dbReference type="AlphaFoldDB" id="A0A4R3NUG4"/>
<keyword evidence="7 13" id="KW-0808">Transferase</keyword>
<keyword evidence="6" id="KW-0028">Amino-acid biosynthesis</keyword>
<keyword evidence="5 13" id="KW-0032">Aminotransferase</keyword>
<accession>A0A4R3NUG4</accession>
<dbReference type="InterPro" id="IPR004839">
    <property type="entry name" value="Aminotransferase_I/II_large"/>
</dbReference>
<dbReference type="PROSITE" id="PS00599">
    <property type="entry name" value="AA_TRANSFER_CLASS_2"/>
    <property type="match status" value="1"/>
</dbReference>
<dbReference type="GO" id="GO:0004400">
    <property type="term" value="F:histidinol-phosphate transaminase activity"/>
    <property type="evidence" value="ECO:0007669"/>
    <property type="project" value="UniProtKB-EC"/>
</dbReference>
<evidence type="ECO:0000313" key="14">
    <source>
        <dbReference type="Proteomes" id="UP000295097"/>
    </source>
</evidence>
<feature type="domain" description="Aminotransferase class I/classII large" evidence="12">
    <location>
        <begin position="39"/>
        <end position="361"/>
    </location>
</feature>
<comment type="similarity">
    <text evidence="3">Belongs to the class-II pyridoxal-phosphate-dependent aminotransferase family. Histidinol-phosphate aminotransferase subfamily.</text>
</comment>
<evidence type="ECO:0000256" key="2">
    <source>
        <dbReference type="ARBA" id="ARBA00005011"/>
    </source>
</evidence>
<dbReference type="NCBIfam" id="NF006014">
    <property type="entry name" value="PRK08153.1"/>
    <property type="match status" value="1"/>
</dbReference>
<dbReference type="OrthoDB" id="9809616at2"/>